<proteinExistence type="predicted"/>
<sequence length="299" mass="32475">MIARLQRFVTLGLLAFVSGWAAMAIALGQGRWAWVGTALVVGGYLLVMGFEMVLAAWVHGDDPAPRPTFGQRLRAWFGEVTTSPRVFCWLQPFRSTVQPDWLPADAAARGVVLVHGFVCNRGFWNDWMPRLAARGIPHVAVDLEPAFCPITTYAEVVGAAVRRVHQATGREPVIVAHSMGGLAVRAWMAAGGRGVHRVITIASPHHGTWAARFSTTENAGDMRQDSGLLGRLAAAETPELLARFTCFYSHCDNIVFPPSTATLDGADNRHVPAMAHVHLAGHPDVFEETVRWARDGVGS</sequence>
<evidence type="ECO:0000313" key="2">
    <source>
        <dbReference type="EMBL" id="ARN23070.1"/>
    </source>
</evidence>
<dbReference type="Gene3D" id="3.40.50.1820">
    <property type="entry name" value="alpha/beta hydrolase"/>
    <property type="match status" value="1"/>
</dbReference>
<gene>
    <name evidence="2" type="ORF">A4W93_25905</name>
</gene>
<protein>
    <submittedName>
        <fullName evidence="2">Permease</fullName>
    </submittedName>
</protein>
<name>A0A1W6LFS7_9BURK</name>
<dbReference type="PANTHER" id="PTHR37946">
    <property type="entry name" value="SLL1969 PROTEIN"/>
    <property type="match status" value="1"/>
</dbReference>
<dbReference type="SUPFAM" id="SSF53474">
    <property type="entry name" value="alpha/beta-Hydrolases"/>
    <property type="match status" value="1"/>
</dbReference>
<organism evidence="2 3">
    <name type="scientific">Piscinibacter gummiphilus</name>
    <dbReference type="NCBI Taxonomy" id="946333"/>
    <lineage>
        <taxon>Bacteria</taxon>
        <taxon>Pseudomonadati</taxon>
        <taxon>Pseudomonadota</taxon>
        <taxon>Betaproteobacteria</taxon>
        <taxon>Burkholderiales</taxon>
        <taxon>Sphaerotilaceae</taxon>
        <taxon>Piscinibacter</taxon>
    </lineage>
</organism>
<dbReference type="AlphaFoldDB" id="A0A1W6LFS7"/>
<dbReference type="PANTHER" id="PTHR37946:SF1">
    <property type="entry name" value="SLL1969 PROTEIN"/>
    <property type="match status" value="1"/>
</dbReference>
<dbReference type="RefSeq" id="WP_085753384.1">
    <property type="nucleotide sequence ID" value="NZ_BSPR01000015.1"/>
</dbReference>
<evidence type="ECO:0000259" key="1">
    <source>
        <dbReference type="Pfam" id="PF12697"/>
    </source>
</evidence>
<dbReference type="STRING" id="946333.A4W93_25905"/>
<dbReference type="OrthoDB" id="275181at2"/>
<dbReference type="InterPro" id="IPR000073">
    <property type="entry name" value="AB_hydrolase_1"/>
</dbReference>
<dbReference type="Pfam" id="PF12697">
    <property type="entry name" value="Abhydrolase_6"/>
    <property type="match status" value="1"/>
</dbReference>
<feature type="domain" description="AB hydrolase-1" evidence="1">
    <location>
        <begin position="111"/>
        <end position="244"/>
    </location>
</feature>
<dbReference type="KEGG" id="rgu:A4W93_25905"/>
<accession>A0A1W6LFS7</accession>
<keyword evidence="3" id="KW-1185">Reference proteome</keyword>
<reference evidence="2 3" key="1">
    <citation type="submission" date="2016-04" db="EMBL/GenBank/DDBJ databases">
        <title>Complete genome sequence of natural rubber-degrading, novel Gram-negative bacterium, Rhizobacter gummiphilus strain NS21.</title>
        <authorList>
            <person name="Tabata M."/>
            <person name="Kasai D."/>
            <person name="Fukuda M."/>
        </authorList>
    </citation>
    <scope>NUCLEOTIDE SEQUENCE [LARGE SCALE GENOMIC DNA]</scope>
    <source>
        <strain evidence="2 3">NS21</strain>
    </source>
</reference>
<dbReference type="InterPro" id="IPR029058">
    <property type="entry name" value="AB_hydrolase_fold"/>
</dbReference>
<dbReference type="Proteomes" id="UP000193427">
    <property type="component" value="Chromosome"/>
</dbReference>
<evidence type="ECO:0000313" key="3">
    <source>
        <dbReference type="Proteomes" id="UP000193427"/>
    </source>
</evidence>
<dbReference type="EMBL" id="CP015118">
    <property type="protein sequence ID" value="ARN23070.1"/>
    <property type="molecule type" value="Genomic_DNA"/>
</dbReference>